<reference evidence="3" key="2">
    <citation type="submission" date="2020-05" db="EMBL/GenBank/DDBJ databases">
        <title>Complete genome sequence of Bradyrhizobium diazoefficiens XF10 isolated from soybean nodule.</title>
        <authorList>
            <person name="Noda R."/>
            <person name="Kakizaki K."/>
            <person name="Minamisawa K."/>
        </authorList>
    </citation>
    <scope>NUCLEOTIDE SEQUENCE</scope>
    <source>
        <strain evidence="3">XF10</strain>
    </source>
</reference>
<organism evidence="1">
    <name type="scientific">Bradyrhizobium diazoefficiens</name>
    <dbReference type="NCBI Taxonomy" id="1355477"/>
    <lineage>
        <taxon>Bacteria</taxon>
        <taxon>Pseudomonadati</taxon>
        <taxon>Pseudomonadota</taxon>
        <taxon>Alphaproteobacteria</taxon>
        <taxon>Hyphomicrobiales</taxon>
        <taxon>Nitrobacteraceae</taxon>
        <taxon>Bradyrhizobium</taxon>
    </lineage>
</organism>
<evidence type="ECO:0000313" key="1">
    <source>
        <dbReference type="EMBL" id="BCE22506.1"/>
    </source>
</evidence>
<name>A0A809X577_9BRAD</name>
<sequence length="67" mass="7965">MDSTNLYLTGPETKKRYRCSYQTIWRWMNDPELGFPKPMKIGNRNRFVIAELDAFDRRHRATTEVAA</sequence>
<dbReference type="AlphaFoldDB" id="A0A809X577"/>
<dbReference type="EMBL" id="AP023099">
    <property type="protein sequence ID" value="BCE92285.1"/>
    <property type="molecule type" value="Genomic_DNA"/>
</dbReference>
<reference evidence="2" key="3">
    <citation type="submission" date="2020-05" db="EMBL/GenBank/DDBJ databases">
        <title>Complete genome sequence of Bradyrhizobium diazoefficiens XF4 isolated from soybean nodule.</title>
        <authorList>
            <person name="Noda R."/>
            <person name="Kakizaki K."/>
            <person name="Minamisawa K."/>
        </authorList>
    </citation>
    <scope>NUCLEOTIDE SEQUENCE</scope>
    <source>
        <strain evidence="2">XF4</strain>
    </source>
</reference>
<proteinExistence type="predicted"/>
<dbReference type="EMBL" id="AP023091">
    <property type="protein sequence ID" value="BCE22506.1"/>
    <property type="molecule type" value="Genomic_DNA"/>
</dbReference>
<reference evidence="1" key="1">
    <citation type="submission" date="2020-05" db="EMBL/GenBank/DDBJ databases">
        <title>Complete genome sequence of Bradyrhizobium diazoefficiens XF1 isolated from soybean nodule.</title>
        <authorList>
            <person name="Noda R."/>
            <person name="Kakizaki K."/>
            <person name="Minamisawa K."/>
        </authorList>
    </citation>
    <scope>NUCLEOTIDE SEQUENCE</scope>
    <source>
        <strain evidence="1">XF1</strain>
    </source>
</reference>
<accession>A0A809X577</accession>
<evidence type="ECO:0000313" key="2">
    <source>
        <dbReference type="EMBL" id="BCE48771.1"/>
    </source>
</evidence>
<evidence type="ECO:0000313" key="3">
    <source>
        <dbReference type="EMBL" id="BCE92285.1"/>
    </source>
</evidence>
<dbReference type="EMBL" id="AP023094">
    <property type="protein sequence ID" value="BCE48771.1"/>
    <property type="molecule type" value="Genomic_DNA"/>
</dbReference>
<gene>
    <name evidence="3" type="ORF">XF10B_50830</name>
    <name evidence="1" type="ORF">XF1B_51870</name>
    <name evidence="2" type="ORF">XF4B_51200</name>
</gene>
<evidence type="ECO:0008006" key="4">
    <source>
        <dbReference type="Google" id="ProtNLM"/>
    </source>
</evidence>
<protein>
    <recommendedName>
        <fullName evidence="4">Helix-turn-helix domain-containing protein</fullName>
    </recommendedName>
</protein>